<dbReference type="EMBL" id="CP003218">
    <property type="protein sequence ID" value="AEX02065.1"/>
    <property type="molecule type" value="Genomic_DNA"/>
</dbReference>
<dbReference type="GO" id="GO:0016020">
    <property type="term" value="C:membrane"/>
    <property type="evidence" value="ECO:0007669"/>
    <property type="project" value="UniProtKB-SubCell"/>
</dbReference>
<evidence type="ECO:0000256" key="1">
    <source>
        <dbReference type="ARBA" id="ARBA00004167"/>
    </source>
</evidence>
<accession>A0A0H3H7A5</accession>
<dbReference type="PROSITE" id="PS00409">
    <property type="entry name" value="PROKAR_NTER_METHYL"/>
    <property type="match status" value="1"/>
</dbReference>
<evidence type="ECO:0000313" key="3">
    <source>
        <dbReference type="EMBL" id="AEX02065.1"/>
    </source>
</evidence>
<evidence type="ECO:0000313" key="4">
    <source>
        <dbReference type="Proteomes" id="UP000007843"/>
    </source>
</evidence>
<dbReference type="AlphaFoldDB" id="A0A0H3H7A5"/>
<dbReference type="InterPro" id="IPR045584">
    <property type="entry name" value="Pilin-like"/>
</dbReference>
<dbReference type="Pfam" id="PF07963">
    <property type="entry name" value="N_methyl"/>
    <property type="match status" value="1"/>
</dbReference>
<dbReference type="RefSeq" id="WP_004853857.1">
    <property type="nucleotide sequence ID" value="NC_016612.1"/>
</dbReference>
<dbReference type="InterPro" id="IPR012902">
    <property type="entry name" value="N_methyl_site"/>
</dbReference>
<organism evidence="3 4">
    <name type="scientific">Klebsiella michiganensis (strain ATCC 8724 / DSM 4798 / JCM 20051 / NBRC 3318 / NRRL B-199 / KCTC 1686 / BUCSAV 143 / CCM 1901)</name>
    <dbReference type="NCBI Taxonomy" id="1006551"/>
    <lineage>
        <taxon>Bacteria</taxon>
        <taxon>Pseudomonadati</taxon>
        <taxon>Pseudomonadota</taxon>
        <taxon>Gammaproteobacteria</taxon>
        <taxon>Enterobacterales</taxon>
        <taxon>Enterobacteriaceae</taxon>
        <taxon>Klebsiella/Raoultella group</taxon>
        <taxon>Klebsiella</taxon>
    </lineage>
</organism>
<dbReference type="HOGENOM" id="CLU_118590_1_0_6"/>
<evidence type="ECO:0000256" key="2">
    <source>
        <dbReference type="SAM" id="Phobius"/>
    </source>
</evidence>
<gene>
    <name evidence="3" type="ordered locus">KOX_01600</name>
</gene>
<evidence type="ECO:0008006" key="5">
    <source>
        <dbReference type="Google" id="ProtNLM"/>
    </source>
</evidence>
<dbReference type="SUPFAM" id="SSF54523">
    <property type="entry name" value="Pili subunits"/>
    <property type="match status" value="1"/>
</dbReference>
<dbReference type="KEGG" id="kox:KOX_01600"/>
<dbReference type="PATRIC" id="fig|1006551.4.peg.323"/>
<reference evidence="3 4" key="1">
    <citation type="journal article" date="2012" name="J. Bacteriol.">
        <title>Complete genome sequence of Klebsiella oxytoca KCTC 1686, used in production of 2,3-butanediol.</title>
        <authorList>
            <person name="Shin S.H."/>
            <person name="Kim S."/>
            <person name="Kim J.Y."/>
            <person name="Lee S."/>
            <person name="Um Y."/>
            <person name="Oh M.K."/>
            <person name="Kim Y.R."/>
            <person name="Lee J."/>
            <person name="Yang K.S."/>
        </authorList>
    </citation>
    <scope>NUCLEOTIDE SEQUENCE [LARGE SCALE GENOMIC DNA]</scope>
    <source>
        <strain evidence="4">ATCC 8724 / DSM 4798 / JCM 20051 / NBRC 3318 / NRRL B-199 / KCTC 1686</strain>
    </source>
</reference>
<protein>
    <recommendedName>
        <fullName evidence="5">Prepilin peptidase dependent protein A</fullName>
    </recommendedName>
</protein>
<dbReference type="NCBIfam" id="TIGR02532">
    <property type="entry name" value="IV_pilin_GFxxxE"/>
    <property type="match status" value="1"/>
</dbReference>
<name>A0A0H3H7A5_KLEM8</name>
<feature type="transmembrane region" description="Helical" evidence="2">
    <location>
        <begin position="6"/>
        <end position="30"/>
    </location>
</feature>
<proteinExistence type="predicted"/>
<dbReference type="NCBIfam" id="NF007800">
    <property type="entry name" value="PRK10506.1"/>
    <property type="match status" value="1"/>
</dbReference>
<keyword evidence="2" id="KW-0472">Membrane</keyword>
<dbReference type="Proteomes" id="UP000007843">
    <property type="component" value="Chromosome"/>
</dbReference>
<keyword evidence="2" id="KW-1133">Transmembrane helix</keyword>
<sequence>MNREHGYTLIETLLTMVVVVILGASGLYGWQSWQRQQRLWQTACQVRDYLVLLRDDANWHNRDRVLSVGQSAEGWCLSASGPMADCRLRDAFTLQPLWPEVSLSAMTPGLGFYGLRNTAWAGHIRLQSAAGGWNIIVSHWGRIRLCRGEETASCL</sequence>
<keyword evidence="2" id="KW-0812">Transmembrane</keyword>
<comment type="subcellular location">
    <subcellularLocation>
        <location evidence="1">Membrane</location>
        <topology evidence="1">Single-pass membrane protein</topology>
    </subcellularLocation>
</comment>